<reference evidence="3" key="1">
    <citation type="submission" date="2020-11" db="EMBL/GenBank/DDBJ databases">
        <authorList>
            <person name="Kim M.K."/>
        </authorList>
    </citation>
    <scope>NUCLEOTIDE SEQUENCE</scope>
    <source>
        <strain evidence="3">BT350</strain>
    </source>
</reference>
<dbReference type="CDD" id="cd04496">
    <property type="entry name" value="SSB_OBF"/>
    <property type="match status" value="1"/>
</dbReference>
<dbReference type="EMBL" id="JADQDO010000017">
    <property type="protein sequence ID" value="MBF9235635.1"/>
    <property type="molecule type" value="Genomic_DNA"/>
</dbReference>
<gene>
    <name evidence="3" type="ORF">I2H38_19925</name>
</gene>
<dbReference type="GO" id="GO:0003697">
    <property type="term" value="F:single-stranded DNA binding"/>
    <property type="evidence" value="ECO:0007669"/>
    <property type="project" value="InterPro"/>
</dbReference>
<dbReference type="AlphaFoldDB" id="A0A931BV10"/>
<dbReference type="InterPro" id="IPR000424">
    <property type="entry name" value="Primosome_PriB/ssb"/>
</dbReference>
<dbReference type="Gene3D" id="2.40.50.140">
    <property type="entry name" value="Nucleic acid-binding proteins"/>
    <property type="match status" value="1"/>
</dbReference>
<dbReference type="Pfam" id="PF00436">
    <property type="entry name" value="SSB"/>
    <property type="match status" value="1"/>
</dbReference>
<comment type="caution">
    <text evidence="3">The sequence shown here is derived from an EMBL/GenBank/DDBJ whole genome shotgun (WGS) entry which is preliminary data.</text>
</comment>
<evidence type="ECO:0000313" key="4">
    <source>
        <dbReference type="Proteomes" id="UP000599312"/>
    </source>
</evidence>
<organism evidence="3 4">
    <name type="scientific">Microvirga alba</name>
    <dbReference type="NCBI Taxonomy" id="2791025"/>
    <lineage>
        <taxon>Bacteria</taxon>
        <taxon>Pseudomonadati</taxon>
        <taxon>Pseudomonadota</taxon>
        <taxon>Alphaproteobacteria</taxon>
        <taxon>Hyphomicrobiales</taxon>
        <taxon>Methylobacteriaceae</taxon>
        <taxon>Microvirga</taxon>
    </lineage>
</organism>
<evidence type="ECO:0000256" key="1">
    <source>
        <dbReference type="ARBA" id="ARBA00023125"/>
    </source>
</evidence>
<dbReference type="SUPFAM" id="SSF50249">
    <property type="entry name" value="Nucleic acid-binding proteins"/>
    <property type="match status" value="1"/>
</dbReference>
<keyword evidence="4" id="KW-1185">Reference proteome</keyword>
<dbReference type="InterPro" id="IPR012340">
    <property type="entry name" value="NA-bd_OB-fold"/>
</dbReference>
<proteinExistence type="predicted"/>
<evidence type="ECO:0000256" key="2">
    <source>
        <dbReference type="PROSITE-ProRule" id="PRU00252"/>
    </source>
</evidence>
<evidence type="ECO:0000313" key="3">
    <source>
        <dbReference type="EMBL" id="MBF9235635.1"/>
    </source>
</evidence>
<accession>A0A931BV10</accession>
<dbReference type="RefSeq" id="WP_196273630.1">
    <property type="nucleotide sequence ID" value="NZ_JADQDO010000017.1"/>
</dbReference>
<dbReference type="PROSITE" id="PS50935">
    <property type="entry name" value="SSB"/>
    <property type="match status" value="1"/>
</dbReference>
<sequence length="120" mass="13660">MRSLNELNLMGRVGSVKPFGKTAKVSVATDRRRKVNDEWQSVTEWTEVTILKEKTAKWVCENVGKGDLVFAKARVINGSYEKDGEPVYTVEILAERFVRLAKKGEEQPDQLDDDEDDIPF</sequence>
<keyword evidence="1 2" id="KW-0238">DNA-binding</keyword>
<name>A0A931BV10_9HYPH</name>
<dbReference type="Proteomes" id="UP000599312">
    <property type="component" value="Unassembled WGS sequence"/>
</dbReference>
<protein>
    <submittedName>
        <fullName evidence="3">Single-stranded DNA-binding protein</fullName>
    </submittedName>
</protein>